<keyword evidence="1" id="KW-1185">Reference proteome</keyword>
<name>A0AC58TGJ0_TOBAC</name>
<accession>A0AC58TGJ0</accession>
<evidence type="ECO:0000313" key="2">
    <source>
        <dbReference type="RefSeq" id="XP_075096346.1"/>
    </source>
</evidence>
<organism evidence="1 2">
    <name type="scientific">Nicotiana tabacum</name>
    <name type="common">Common tobacco</name>
    <dbReference type="NCBI Taxonomy" id="4097"/>
    <lineage>
        <taxon>Eukaryota</taxon>
        <taxon>Viridiplantae</taxon>
        <taxon>Streptophyta</taxon>
        <taxon>Embryophyta</taxon>
        <taxon>Tracheophyta</taxon>
        <taxon>Spermatophyta</taxon>
        <taxon>Magnoliopsida</taxon>
        <taxon>eudicotyledons</taxon>
        <taxon>Gunneridae</taxon>
        <taxon>Pentapetalae</taxon>
        <taxon>asterids</taxon>
        <taxon>lamiids</taxon>
        <taxon>Solanales</taxon>
        <taxon>Solanaceae</taxon>
        <taxon>Nicotianoideae</taxon>
        <taxon>Nicotianeae</taxon>
        <taxon>Nicotiana</taxon>
    </lineage>
</organism>
<proteinExistence type="predicted"/>
<evidence type="ECO:0000313" key="1">
    <source>
        <dbReference type="Proteomes" id="UP000790787"/>
    </source>
</evidence>
<dbReference type="Proteomes" id="UP000790787">
    <property type="component" value="Chromosome 20"/>
</dbReference>
<protein>
    <submittedName>
        <fullName evidence="2">Uncharacterized protein LOC142174450</fullName>
    </submittedName>
</protein>
<gene>
    <name evidence="2" type="primary">LOC142174450</name>
</gene>
<sequence>MDLSLAKLLNELHVAESIIKQQDPVVALNVEKTLVSKSKGNSRATNHICTTLQGFQETRWLSENEVCIFQANGEPAPALALGDIRVSFSSDRVLVLKDVLYVPIGRNLISVSKIMDVGYNVYFANNSTVIKFNKRFIYTFSRVHDLFIFDISPHVLQQPK</sequence>
<dbReference type="RefSeq" id="XP_075096346.1">
    <property type="nucleotide sequence ID" value="XM_075240245.1"/>
</dbReference>
<reference evidence="1" key="1">
    <citation type="journal article" date="2014" name="Nat. Commun.">
        <title>The tobacco genome sequence and its comparison with those of tomato and potato.</title>
        <authorList>
            <person name="Sierro N."/>
            <person name="Battey J.N."/>
            <person name="Ouadi S."/>
            <person name="Bakaher N."/>
            <person name="Bovet L."/>
            <person name="Willig A."/>
            <person name="Goepfert S."/>
            <person name="Peitsch M.C."/>
            <person name="Ivanov N.V."/>
        </authorList>
    </citation>
    <scope>NUCLEOTIDE SEQUENCE [LARGE SCALE GENOMIC DNA]</scope>
</reference>
<reference evidence="2" key="2">
    <citation type="submission" date="2025-08" db="UniProtKB">
        <authorList>
            <consortium name="RefSeq"/>
        </authorList>
    </citation>
    <scope>IDENTIFICATION</scope>
    <source>
        <tissue evidence="2">Leaf</tissue>
    </source>
</reference>